<keyword evidence="1" id="KW-0808">Transferase</keyword>
<dbReference type="STRING" id="1203554.HMPREF1476_01613"/>
<comment type="caution">
    <text evidence="5">The sequence shown here is derived from an EMBL/GenBank/DDBJ whole genome shotgun (WGS) entry which is preliminary data.</text>
</comment>
<protein>
    <recommendedName>
        <fullName evidence="4">Rhodanese domain-containing protein</fullName>
    </recommendedName>
</protein>
<feature type="domain" description="Rhodanese" evidence="4">
    <location>
        <begin position="15"/>
        <end position="137"/>
    </location>
</feature>
<evidence type="ECO:0000256" key="3">
    <source>
        <dbReference type="SAM" id="MobiDB-lite"/>
    </source>
</evidence>
<dbReference type="InterPro" id="IPR036873">
    <property type="entry name" value="Rhodanese-like_dom_sf"/>
</dbReference>
<reference evidence="5 6" key="1">
    <citation type="submission" date="2013-04" db="EMBL/GenBank/DDBJ databases">
        <title>The Genome Sequence of Sutterella wadsworthensis HGA0223.</title>
        <authorList>
            <consortium name="The Broad Institute Genomics Platform"/>
            <person name="Earl A."/>
            <person name="Ward D."/>
            <person name="Feldgarden M."/>
            <person name="Gevers D."/>
            <person name="Schmidt T.M."/>
            <person name="Dover J."/>
            <person name="Dai D."/>
            <person name="Walker B."/>
            <person name="Young S."/>
            <person name="Zeng Q."/>
            <person name="Gargeya S."/>
            <person name="Fitzgerald M."/>
            <person name="Haas B."/>
            <person name="Abouelleil A."/>
            <person name="Allen A.W."/>
            <person name="Alvarado L."/>
            <person name="Arachchi H.M."/>
            <person name="Berlin A.M."/>
            <person name="Chapman S.B."/>
            <person name="Gainer-Dewar J."/>
            <person name="Goldberg J."/>
            <person name="Griggs A."/>
            <person name="Gujja S."/>
            <person name="Hansen M."/>
            <person name="Howarth C."/>
            <person name="Imamovic A."/>
            <person name="Ireland A."/>
            <person name="Larimer J."/>
            <person name="McCowan C."/>
            <person name="Murphy C."/>
            <person name="Pearson M."/>
            <person name="Poon T.W."/>
            <person name="Priest M."/>
            <person name="Roberts A."/>
            <person name="Saif S."/>
            <person name="Shea T."/>
            <person name="Sisk P."/>
            <person name="Sykes S."/>
            <person name="Wortman J."/>
            <person name="Nusbaum C."/>
            <person name="Birren B."/>
        </authorList>
    </citation>
    <scope>NUCLEOTIDE SEQUENCE [LARGE SCALE GENOMIC DNA]</scope>
    <source>
        <strain evidence="5 6">HGA0223</strain>
    </source>
</reference>
<dbReference type="AlphaFoldDB" id="S3CDH3"/>
<proteinExistence type="predicted"/>
<dbReference type="SMART" id="SM00450">
    <property type="entry name" value="RHOD"/>
    <property type="match status" value="2"/>
</dbReference>
<dbReference type="PATRIC" id="fig|1203554.3.peg.1693"/>
<dbReference type="GO" id="GO:0004792">
    <property type="term" value="F:thiosulfate-cyanide sulfurtransferase activity"/>
    <property type="evidence" value="ECO:0007669"/>
    <property type="project" value="TreeGrafter"/>
</dbReference>
<evidence type="ECO:0000256" key="1">
    <source>
        <dbReference type="ARBA" id="ARBA00022679"/>
    </source>
</evidence>
<name>S3CDH3_9BURK</name>
<evidence type="ECO:0000259" key="4">
    <source>
        <dbReference type="PROSITE" id="PS50206"/>
    </source>
</evidence>
<keyword evidence="6" id="KW-1185">Reference proteome</keyword>
<evidence type="ECO:0000256" key="2">
    <source>
        <dbReference type="ARBA" id="ARBA00022737"/>
    </source>
</evidence>
<gene>
    <name evidence="5" type="ORF">HMPREF1476_01613</name>
</gene>
<evidence type="ECO:0000313" key="6">
    <source>
        <dbReference type="Proteomes" id="UP000014400"/>
    </source>
</evidence>
<dbReference type="HOGENOM" id="CLU_031618_0_0_4"/>
<dbReference type="SUPFAM" id="SSF52821">
    <property type="entry name" value="Rhodanese/Cell cycle control phosphatase"/>
    <property type="match status" value="2"/>
</dbReference>
<keyword evidence="2" id="KW-0677">Repeat</keyword>
<dbReference type="CDD" id="cd01449">
    <property type="entry name" value="TST_Repeat_2"/>
    <property type="match status" value="1"/>
</dbReference>
<sequence>MPAMPLFISVSEAASLPNRCFIDVRSRVVHGWDALGAYSKGHIAGAQFLAFDRVFARDPIFELGRHPWPDRRTVAAHLLGVLGPAGNALSRVIFYDDGGMNFAARAALCARWAGFTNAQILDGGLSAWARCGLPLDEGAPVAADHPAVERVNDFLRQTIAGAVPQMLGKAAFFNAVKQDDRLVIDGRPRERFAGRTETLDARPGHVPGAVNRPATENLDADGSLKSREALRREWGAVIGRRDPRSIVQMCGSGVAACLNAAALDTAGILPIAEAVLYPGSWSQWAADSNLPAEIGCRDTAE</sequence>
<dbReference type="InterPro" id="IPR001763">
    <property type="entry name" value="Rhodanese-like_dom"/>
</dbReference>
<dbReference type="InterPro" id="IPR045078">
    <property type="entry name" value="TST/MPST-like"/>
</dbReference>
<evidence type="ECO:0000313" key="5">
    <source>
        <dbReference type="EMBL" id="EPD98574.1"/>
    </source>
</evidence>
<accession>S3CDH3</accession>
<dbReference type="eggNOG" id="COG2897">
    <property type="taxonomic scope" value="Bacteria"/>
</dbReference>
<dbReference type="Proteomes" id="UP000014400">
    <property type="component" value="Unassembled WGS sequence"/>
</dbReference>
<feature type="region of interest" description="Disordered" evidence="3">
    <location>
        <begin position="199"/>
        <end position="219"/>
    </location>
</feature>
<dbReference type="PROSITE" id="PS50206">
    <property type="entry name" value="RHODANESE_3"/>
    <property type="match status" value="2"/>
</dbReference>
<organism evidence="5 6">
    <name type="scientific">Sutterella wadsworthensis HGA0223</name>
    <dbReference type="NCBI Taxonomy" id="1203554"/>
    <lineage>
        <taxon>Bacteria</taxon>
        <taxon>Pseudomonadati</taxon>
        <taxon>Pseudomonadota</taxon>
        <taxon>Betaproteobacteria</taxon>
        <taxon>Burkholderiales</taxon>
        <taxon>Sutterellaceae</taxon>
        <taxon>Sutterella</taxon>
    </lineage>
</organism>
<dbReference type="PANTHER" id="PTHR11364:SF27">
    <property type="entry name" value="SULFURTRANSFERASE"/>
    <property type="match status" value="1"/>
</dbReference>
<dbReference type="EMBL" id="ATCF01000022">
    <property type="protein sequence ID" value="EPD98574.1"/>
    <property type="molecule type" value="Genomic_DNA"/>
</dbReference>
<dbReference type="Pfam" id="PF00581">
    <property type="entry name" value="Rhodanese"/>
    <property type="match status" value="2"/>
</dbReference>
<dbReference type="Gene3D" id="3.40.250.10">
    <property type="entry name" value="Rhodanese-like domain"/>
    <property type="match status" value="2"/>
</dbReference>
<dbReference type="PANTHER" id="PTHR11364">
    <property type="entry name" value="THIOSULFATE SULFERTANSFERASE"/>
    <property type="match status" value="1"/>
</dbReference>
<feature type="domain" description="Rhodanese" evidence="4">
    <location>
        <begin position="177"/>
        <end position="293"/>
    </location>
</feature>